<dbReference type="GO" id="GO:0016805">
    <property type="term" value="F:dipeptidase activity"/>
    <property type="evidence" value="ECO:0007669"/>
    <property type="project" value="UniProtKB-KW"/>
</dbReference>
<dbReference type="InterPro" id="IPR052433">
    <property type="entry name" value="X-Pro_dipept-like"/>
</dbReference>
<name>A0A1B0D0F3_PHLPP</name>
<dbReference type="GO" id="GO:0006508">
    <property type="term" value="P:proteolysis"/>
    <property type="evidence" value="ECO:0007669"/>
    <property type="project" value="UniProtKB-KW"/>
</dbReference>
<dbReference type="Proteomes" id="UP000092462">
    <property type="component" value="Unassembled WGS sequence"/>
</dbReference>
<evidence type="ECO:0000256" key="2">
    <source>
        <dbReference type="ARBA" id="ARBA00022723"/>
    </source>
</evidence>
<evidence type="ECO:0000256" key="1">
    <source>
        <dbReference type="ARBA" id="ARBA00022670"/>
    </source>
</evidence>
<evidence type="ECO:0000313" key="7">
    <source>
        <dbReference type="EnsemblMetazoa" id="PPAI000825-PA"/>
    </source>
</evidence>
<evidence type="ECO:0000256" key="5">
    <source>
        <dbReference type="ARBA" id="ARBA00023049"/>
    </source>
</evidence>
<evidence type="ECO:0000259" key="6">
    <source>
        <dbReference type="SMART" id="SM01011"/>
    </source>
</evidence>
<dbReference type="GO" id="GO:0070006">
    <property type="term" value="F:metalloaminopeptidase activity"/>
    <property type="evidence" value="ECO:0007669"/>
    <property type="project" value="InterPro"/>
</dbReference>
<dbReference type="EMBL" id="AJVK01021368">
    <property type="status" value="NOT_ANNOTATED_CDS"/>
    <property type="molecule type" value="Genomic_DNA"/>
</dbReference>
<dbReference type="SMART" id="SM01011">
    <property type="entry name" value="AMP_N"/>
    <property type="match status" value="1"/>
</dbReference>
<keyword evidence="1" id="KW-0645">Protease</keyword>
<dbReference type="VEuPathDB" id="VectorBase:PPAPM1_004671"/>
<keyword evidence="3" id="KW-0378">Hydrolase</keyword>
<keyword evidence="4" id="KW-0224">Dipeptidase</keyword>
<dbReference type="EnsemblMetazoa" id="PPAI000825-RA">
    <property type="protein sequence ID" value="PPAI000825-PA"/>
    <property type="gene ID" value="PPAI000825"/>
</dbReference>
<reference evidence="7" key="1">
    <citation type="submission" date="2022-08" db="UniProtKB">
        <authorList>
            <consortium name="EnsemblMetazoa"/>
        </authorList>
    </citation>
    <scope>IDENTIFICATION</scope>
    <source>
        <strain evidence="7">Israel</strain>
    </source>
</reference>
<dbReference type="InterPro" id="IPR029149">
    <property type="entry name" value="Creatin/AminoP/Spt16_N"/>
</dbReference>
<dbReference type="PANTHER" id="PTHR48480:SF2">
    <property type="entry name" value="PEPTIDASE D"/>
    <property type="match status" value="1"/>
</dbReference>
<evidence type="ECO:0000313" key="8">
    <source>
        <dbReference type="Proteomes" id="UP000092462"/>
    </source>
</evidence>
<proteinExistence type="predicted"/>
<accession>A0A1B0D0F3</accession>
<dbReference type="Pfam" id="PF05195">
    <property type="entry name" value="AMP_N"/>
    <property type="match status" value="1"/>
</dbReference>
<dbReference type="Gene3D" id="3.40.350.10">
    <property type="entry name" value="Creatinase/prolidase N-terminal domain"/>
    <property type="match status" value="1"/>
</dbReference>
<keyword evidence="5" id="KW-0482">Metalloprotease</keyword>
<sequence>MSGRFFQMGPQTHAIPMEMYRENRERVTKALKVAMPTIKEGSLVLLQGGQDKSLYDTDVDYVFRQESYFTYLFGVTEPGCYGCVDVFSCRSLLFVPRLPEEYAVWMGRLFTKEDFKVKYQVDEVHYVDEVSFFIATI</sequence>
<dbReference type="GO" id="GO:0030145">
    <property type="term" value="F:manganese ion binding"/>
    <property type="evidence" value="ECO:0007669"/>
    <property type="project" value="InterPro"/>
</dbReference>
<evidence type="ECO:0000256" key="4">
    <source>
        <dbReference type="ARBA" id="ARBA00022997"/>
    </source>
</evidence>
<dbReference type="AlphaFoldDB" id="A0A1B0D0F3"/>
<evidence type="ECO:0000256" key="3">
    <source>
        <dbReference type="ARBA" id="ARBA00022801"/>
    </source>
</evidence>
<feature type="domain" description="Aminopeptidase P N-terminal" evidence="6">
    <location>
        <begin position="15"/>
        <end position="133"/>
    </location>
</feature>
<protein>
    <recommendedName>
        <fullName evidence="6">Aminopeptidase P N-terminal domain-containing protein</fullName>
    </recommendedName>
</protein>
<keyword evidence="2" id="KW-0479">Metal-binding</keyword>
<organism evidence="7 8">
    <name type="scientific">Phlebotomus papatasi</name>
    <name type="common">Sandfly</name>
    <dbReference type="NCBI Taxonomy" id="29031"/>
    <lineage>
        <taxon>Eukaryota</taxon>
        <taxon>Metazoa</taxon>
        <taxon>Ecdysozoa</taxon>
        <taxon>Arthropoda</taxon>
        <taxon>Hexapoda</taxon>
        <taxon>Insecta</taxon>
        <taxon>Pterygota</taxon>
        <taxon>Neoptera</taxon>
        <taxon>Endopterygota</taxon>
        <taxon>Diptera</taxon>
        <taxon>Nematocera</taxon>
        <taxon>Psychodoidea</taxon>
        <taxon>Psychodidae</taxon>
        <taxon>Phlebotomus</taxon>
        <taxon>Phlebotomus</taxon>
    </lineage>
</organism>
<dbReference type="VEuPathDB" id="VectorBase:PPAI000825"/>
<keyword evidence="8" id="KW-1185">Reference proteome</keyword>
<dbReference type="PANTHER" id="PTHR48480">
    <property type="match status" value="1"/>
</dbReference>
<dbReference type="InterPro" id="IPR007865">
    <property type="entry name" value="Aminopep_P_N"/>
</dbReference>
<dbReference type="SUPFAM" id="SSF53092">
    <property type="entry name" value="Creatinase/prolidase N-terminal domain"/>
    <property type="match status" value="1"/>
</dbReference>